<feature type="binding site" evidence="6">
    <location>
        <position position="4"/>
    </location>
    <ligand>
        <name>Mg(2+)</name>
        <dbReference type="ChEBI" id="CHEBI:18420"/>
    </ligand>
</feature>
<reference evidence="9" key="2">
    <citation type="submission" date="2010-01" db="EMBL/GenBank/DDBJ databases">
        <title>The complete genome of Conexibacter woesei DSM 14684.</title>
        <authorList>
            <consortium name="US DOE Joint Genome Institute (JGI-PGF)"/>
            <person name="Lucas S."/>
            <person name="Copeland A."/>
            <person name="Lapidus A."/>
            <person name="Glavina del Rio T."/>
            <person name="Dalin E."/>
            <person name="Tice H."/>
            <person name="Bruce D."/>
            <person name="Goodwin L."/>
            <person name="Pitluck S."/>
            <person name="Kyrpides N."/>
            <person name="Mavromatis K."/>
            <person name="Ivanova N."/>
            <person name="Mikhailova N."/>
            <person name="Chertkov O."/>
            <person name="Brettin T."/>
            <person name="Detter J.C."/>
            <person name="Han C."/>
            <person name="Larimer F."/>
            <person name="Land M."/>
            <person name="Hauser L."/>
            <person name="Markowitz V."/>
            <person name="Cheng J.-F."/>
            <person name="Hugenholtz P."/>
            <person name="Woyke T."/>
            <person name="Wu D."/>
            <person name="Pukall R."/>
            <person name="Steenblock K."/>
            <person name="Schneider S."/>
            <person name="Klenk H.-P."/>
            <person name="Eisen J.A."/>
        </authorList>
    </citation>
    <scope>NUCLEOTIDE SEQUENCE [LARGE SCALE GENOMIC DNA]</scope>
    <source>
        <strain evidence="9">DSM 14684 / CIP 108061 / JCM 11494 / NBRC 100937 / ID131577</strain>
    </source>
</reference>
<evidence type="ECO:0000256" key="4">
    <source>
        <dbReference type="ARBA" id="ARBA00022801"/>
    </source>
</evidence>
<dbReference type="InterPro" id="IPR029060">
    <property type="entry name" value="PIN-like_dom_sf"/>
</dbReference>
<dbReference type="EMBL" id="CP001854">
    <property type="protein sequence ID" value="ADB48749.1"/>
    <property type="molecule type" value="Genomic_DNA"/>
</dbReference>
<keyword evidence="1 6" id="KW-1277">Toxin-antitoxin system</keyword>
<proteinExistence type="inferred from homology"/>
<comment type="cofactor">
    <cofactor evidence="6">
        <name>Mg(2+)</name>
        <dbReference type="ChEBI" id="CHEBI:18420"/>
    </cofactor>
</comment>
<evidence type="ECO:0000256" key="3">
    <source>
        <dbReference type="ARBA" id="ARBA00022723"/>
    </source>
</evidence>
<feature type="binding site" evidence="6">
    <location>
        <position position="99"/>
    </location>
    <ligand>
        <name>Mg(2+)</name>
        <dbReference type="ChEBI" id="CHEBI:18420"/>
    </ligand>
</feature>
<dbReference type="STRING" id="469383.Cwoe_0313"/>
<reference evidence="8 9" key="1">
    <citation type="journal article" date="2010" name="Stand. Genomic Sci.">
        <title>Complete genome sequence of Conexibacter woesei type strain (ID131577).</title>
        <authorList>
            <person name="Pukall R."/>
            <person name="Lapidus A."/>
            <person name="Glavina Del Rio T."/>
            <person name="Copeland A."/>
            <person name="Tice H."/>
            <person name="Cheng J.-F."/>
            <person name="Lucas S."/>
            <person name="Chen F."/>
            <person name="Nolan M."/>
            <person name="Bruce D."/>
            <person name="Goodwin L."/>
            <person name="Pitluck S."/>
            <person name="Mavromatis K."/>
            <person name="Ivanova N."/>
            <person name="Ovchinnikova G."/>
            <person name="Pati A."/>
            <person name="Chen A."/>
            <person name="Palaniappan K."/>
            <person name="Land M."/>
            <person name="Hauser L."/>
            <person name="Chang Y.-J."/>
            <person name="Jeffries C.D."/>
            <person name="Chain P."/>
            <person name="Meincke L."/>
            <person name="Sims D."/>
            <person name="Brettin T."/>
            <person name="Detter J.C."/>
            <person name="Rohde M."/>
            <person name="Goeker M."/>
            <person name="Bristow J."/>
            <person name="Eisen J.A."/>
            <person name="Markowitz V."/>
            <person name="Kyrpides N.C."/>
            <person name="Klenk H.-P."/>
            <person name="Hugenholtz P."/>
        </authorList>
    </citation>
    <scope>NUCLEOTIDE SEQUENCE [LARGE SCALE GENOMIC DNA]</scope>
    <source>
        <strain evidence="9">DSM 14684 / CIP 108061 / JCM 11494 / NBRC 100937 / ID131577</strain>
    </source>
</reference>
<keyword evidence="3 6" id="KW-0479">Metal-binding</keyword>
<comment type="similarity">
    <text evidence="6">Belongs to the PINc/VapC protein family.</text>
</comment>
<dbReference type="eggNOG" id="COG3742">
    <property type="taxonomic scope" value="Bacteria"/>
</dbReference>
<dbReference type="GO" id="GO:0016787">
    <property type="term" value="F:hydrolase activity"/>
    <property type="evidence" value="ECO:0007669"/>
    <property type="project" value="UniProtKB-KW"/>
</dbReference>
<evidence type="ECO:0000256" key="2">
    <source>
        <dbReference type="ARBA" id="ARBA00022722"/>
    </source>
</evidence>
<evidence type="ECO:0000256" key="6">
    <source>
        <dbReference type="HAMAP-Rule" id="MF_00265"/>
    </source>
</evidence>
<dbReference type="Gene3D" id="3.40.50.1010">
    <property type="entry name" value="5'-nuclease"/>
    <property type="match status" value="1"/>
</dbReference>
<dbReference type="GO" id="GO:0000287">
    <property type="term" value="F:magnesium ion binding"/>
    <property type="evidence" value="ECO:0007669"/>
    <property type="project" value="UniProtKB-UniRule"/>
</dbReference>
<dbReference type="RefSeq" id="WP_012931802.1">
    <property type="nucleotide sequence ID" value="NC_013739.1"/>
</dbReference>
<dbReference type="Proteomes" id="UP000008229">
    <property type="component" value="Chromosome"/>
</dbReference>
<evidence type="ECO:0000256" key="5">
    <source>
        <dbReference type="ARBA" id="ARBA00022842"/>
    </source>
</evidence>
<organism evidence="8 9">
    <name type="scientific">Conexibacter woesei (strain DSM 14684 / CCUG 47730 / CIP 108061 / JCM 11494 / NBRC 100937 / ID131577)</name>
    <dbReference type="NCBI Taxonomy" id="469383"/>
    <lineage>
        <taxon>Bacteria</taxon>
        <taxon>Bacillati</taxon>
        <taxon>Actinomycetota</taxon>
        <taxon>Thermoleophilia</taxon>
        <taxon>Solirubrobacterales</taxon>
        <taxon>Conexibacteraceae</taxon>
        <taxon>Conexibacter</taxon>
    </lineage>
</organism>
<dbReference type="AlphaFoldDB" id="D3F676"/>
<dbReference type="SUPFAM" id="SSF88723">
    <property type="entry name" value="PIN domain-like"/>
    <property type="match status" value="1"/>
</dbReference>
<dbReference type="InterPro" id="IPR022907">
    <property type="entry name" value="VapC_family"/>
</dbReference>
<keyword evidence="2 6" id="KW-0540">Nuclease</keyword>
<dbReference type="HOGENOM" id="CLU_144760_0_0_11"/>
<gene>
    <name evidence="6" type="primary">vapC</name>
    <name evidence="8" type="ordered locus">Cwoe_0313</name>
</gene>
<protein>
    <recommendedName>
        <fullName evidence="6">Ribonuclease VapC</fullName>
        <shortName evidence="6">RNase VapC</shortName>
        <ecNumber evidence="6">3.1.-.-</ecNumber>
    </recommendedName>
    <alternativeName>
        <fullName evidence="6">Toxin VapC</fullName>
    </alternativeName>
</protein>
<dbReference type="Pfam" id="PF01850">
    <property type="entry name" value="PIN"/>
    <property type="match status" value="1"/>
</dbReference>
<evidence type="ECO:0000259" key="7">
    <source>
        <dbReference type="Pfam" id="PF01850"/>
    </source>
</evidence>
<comment type="function">
    <text evidence="6">Toxic component of a toxin-antitoxin (TA) system. An RNase.</text>
</comment>
<dbReference type="HAMAP" id="MF_00265">
    <property type="entry name" value="VapC_Nob1"/>
    <property type="match status" value="1"/>
</dbReference>
<keyword evidence="4 6" id="KW-0378">Hydrolase</keyword>
<name>D3F676_CONWI</name>
<dbReference type="GO" id="GO:0004540">
    <property type="term" value="F:RNA nuclease activity"/>
    <property type="evidence" value="ECO:0007669"/>
    <property type="project" value="InterPro"/>
</dbReference>
<dbReference type="InterPro" id="IPR002716">
    <property type="entry name" value="PIN_dom"/>
</dbReference>
<dbReference type="KEGG" id="cwo:Cwoe_0313"/>
<keyword evidence="9" id="KW-1185">Reference proteome</keyword>
<evidence type="ECO:0000313" key="8">
    <source>
        <dbReference type="EMBL" id="ADB48749.1"/>
    </source>
</evidence>
<dbReference type="GO" id="GO:0090729">
    <property type="term" value="F:toxin activity"/>
    <property type="evidence" value="ECO:0007669"/>
    <property type="project" value="UniProtKB-KW"/>
</dbReference>
<dbReference type="CDD" id="cd09871">
    <property type="entry name" value="PIN_MtVapC28-VapC30-like"/>
    <property type="match status" value="1"/>
</dbReference>
<evidence type="ECO:0000313" key="9">
    <source>
        <dbReference type="Proteomes" id="UP000008229"/>
    </source>
</evidence>
<accession>D3F676</accession>
<dbReference type="OrthoDB" id="32625at2"/>
<feature type="domain" description="PIN" evidence="7">
    <location>
        <begin position="1"/>
        <end position="124"/>
    </location>
</feature>
<sequence>MVVDSSAVVAILLDEEDATELSATLTDVDDPLLSAASLLECSIVMHKNSGVVGLRDLDDLLQETRIRCVPVDLTQALAARRAWVRFGKGNSPAGLNFGDCFSYALARTMDRPLLFKGGDFTRTDVRVAR</sequence>
<dbReference type="EC" id="3.1.-.-" evidence="6"/>
<keyword evidence="5 6" id="KW-0460">Magnesium</keyword>
<evidence type="ECO:0000256" key="1">
    <source>
        <dbReference type="ARBA" id="ARBA00022649"/>
    </source>
</evidence>
<keyword evidence="6" id="KW-0800">Toxin</keyword>